<comment type="caution">
    <text evidence="3">The sequence shown here is derived from an EMBL/GenBank/DDBJ whole genome shotgun (WGS) entry which is preliminary data.</text>
</comment>
<dbReference type="RefSeq" id="WP_157859094.1">
    <property type="nucleotide sequence ID" value="NZ_JBIRWE010000001.1"/>
</dbReference>
<evidence type="ECO:0000313" key="4">
    <source>
        <dbReference type="Proteomes" id="UP001611548"/>
    </source>
</evidence>
<feature type="transmembrane region" description="Helical" evidence="1">
    <location>
        <begin position="347"/>
        <end position="367"/>
    </location>
</feature>
<evidence type="ECO:0000313" key="3">
    <source>
        <dbReference type="EMBL" id="MFI1963292.1"/>
    </source>
</evidence>
<name>A0ABW7UKV4_9ACTN</name>
<keyword evidence="2" id="KW-0732">Signal</keyword>
<dbReference type="EMBL" id="JBIRWE010000001">
    <property type="protein sequence ID" value="MFI1963292.1"/>
    <property type="molecule type" value="Genomic_DNA"/>
</dbReference>
<protein>
    <submittedName>
        <fullName evidence="3">Uncharacterized protein</fullName>
    </submittedName>
</protein>
<evidence type="ECO:0000256" key="2">
    <source>
        <dbReference type="SAM" id="SignalP"/>
    </source>
</evidence>
<feature type="chain" id="PRO_5045301754" evidence="2">
    <location>
        <begin position="31"/>
        <end position="376"/>
    </location>
</feature>
<keyword evidence="4" id="KW-1185">Reference proteome</keyword>
<gene>
    <name evidence="3" type="ORF">ACH429_03990</name>
</gene>
<dbReference type="Proteomes" id="UP001611548">
    <property type="component" value="Unassembled WGS sequence"/>
</dbReference>
<accession>A0ABW7UKV4</accession>
<keyword evidence="1" id="KW-0472">Membrane</keyword>
<feature type="signal peptide" evidence="2">
    <location>
        <begin position="1"/>
        <end position="30"/>
    </location>
</feature>
<evidence type="ECO:0000256" key="1">
    <source>
        <dbReference type="SAM" id="Phobius"/>
    </source>
</evidence>
<sequence>MLRSSRVKAAAIAVSALAVGSVFNAIPAAAADEVSIVSADDITTLGGSTKFAAGIDSEFRYDGVIRVPSGMQITDLYFEDDGDGLVDQRVTIVNGHEDMTTGDTGRIVSRTEDGAYDLITFSIQGDLGGGKNDNRFAGLESTGGHGIGIKVVLVDEQQVRQEVTKADALSVTAYNWETAGDKARPLTRLPYDTKWGGTPNSAAGFGYITEDGKVPGDLYILHALNQRIGKNTGVCDVTDEAYYQFVREDGTPSSLTPNPVKVDVTGMGNNNGDYDKYAQATRLDDLQFPEADKGGYYKFLVWPQAKNSDGTACNQTWEAGKVDQAFQVGSVFYDYVPEVEEPVDVPLVAPAIALGAGLAAAGGGFLIRRNRNRAEA</sequence>
<keyword evidence="1" id="KW-0812">Transmembrane</keyword>
<organism evidence="3 4">
    <name type="scientific">Streptomyces pathocidini</name>
    <dbReference type="NCBI Taxonomy" id="1650571"/>
    <lineage>
        <taxon>Bacteria</taxon>
        <taxon>Bacillati</taxon>
        <taxon>Actinomycetota</taxon>
        <taxon>Actinomycetes</taxon>
        <taxon>Kitasatosporales</taxon>
        <taxon>Streptomycetaceae</taxon>
        <taxon>Streptomyces</taxon>
    </lineage>
</organism>
<proteinExistence type="predicted"/>
<keyword evidence="1" id="KW-1133">Transmembrane helix</keyword>
<reference evidence="3 4" key="1">
    <citation type="submission" date="2024-10" db="EMBL/GenBank/DDBJ databases">
        <title>The Natural Products Discovery Center: Release of the First 8490 Sequenced Strains for Exploring Actinobacteria Biosynthetic Diversity.</title>
        <authorList>
            <person name="Kalkreuter E."/>
            <person name="Kautsar S.A."/>
            <person name="Yang D."/>
            <person name="Bader C.D."/>
            <person name="Teijaro C.N."/>
            <person name="Fluegel L."/>
            <person name="Davis C.M."/>
            <person name="Simpson J.R."/>
            <person name="Lauterbach L."/>
            <person name="Steele A.D."/>
            <person name="Gui C."/>
            <person name="Meng S."/>
            <person name="Li G."/>
            <person name="Viehrig K."/>
            <person name="Ye F."/>
            <person name="Su P."/>
            <person name="Kiefer A.F."/>
            <person name="Nichols A."/>
            <person name="Cepeda A.J."/>
            <person name="Yan W."/>
            <person name="Fan B."/>
            <person name="Jiang Y."/>
            <person name="Adhikari A."/>
            <person name="Zheng C.-J."/>
            <person name="Schuster L."/>
            <person name="Cowan T.M."/>
            <person name="Smanski M.J."/>
            <person name="Chevrette M.G."/>
            <person name="De Carvalho L.P.S."/>
            <person name="Shen B."/>
        </authorList>
    </citation>
    <scope>NUCLEOTIDE SEQUENCE [LARGE SCALE GENOMIC DNA]</scope>
    <source>
        <strain evidence="3 4">NPDC020327</strain>
    </source>
</reference>